<protein>
    <submittedName>
        <fullName evidence="1">Uncharacterized protein</fullName>
    </submittedName>
</protein>
<dbReference type="Proteomes" id="UP000051660">
    <property type="component" value="Unassembled WGS sequence"/>
</dbReference>
<reference evidence="1 2" key="1">
    <citation type="submission" date="2014-03" db="EMBL/GenBank/DDBJ databases">
        <title>Bradyrhizobium valentinum sp. nov., isolated from effective nodules of Lupinus mariae-josephae, a lupine endemic of basic-lime soils in Eastern Spain.</title>
        <authorList>
            <person name="Duran D."/>
            <person name="Rey L."/>
            <person name="Navarro A."/>
            <person name="Busquets A."/>
            <person name="Imperial J."/>
            <person name="Ruiz-Argueso T."/>
        </authorList>
    </citation>
    <scope>NUCLEOTIDE SEQUENCE [LARGE SCALE GENOMIC DNA]</scope>
    <source>
        <strain evidence="1 2">CCBAU 23086</strain>
    </source>
</reference>
<evidence type="ECO:0000313" key="2">
    <source>
        <dbReference type="Proteomes" id="UP000051660"/>
    </source>
</evidence>
<gene>
    <name evidence="1" type="ORF">CQ14_38715</name>
</gene>
<proteinExistence type="predicted"/>
<organism evidence="1 2">
    <name type="scientific">Bradyrhizobium lablabi</name>
    <dbReference type="NCBI Taxonomy" id="722472"/>
    <lineage>
        <taxon>Bacteria</taxon>
        <taxon>Pseudomonadati</taxon>
        <taxon>Pseudomonadota</taxon>
        <taxon>Alphaproteobacteria</taxon>
        <taxon>Hyphomicrobiales</taxon>
        <taxon>Nitrobacteraceae</taxon>
        <taxon>Bradyrhizobium</taxon>
    </lineage>
</organism>
<dbReference type="AlphaFoldDB" id="A0A0R3M8V8"/>
<name>A0A0R3M8V8_9BRAD</name>
<evidence type="ECO:0000313" key="1">
    <source>
        <dbReference type="EMBL" id="KRR16030.1"/>
    </source>
</evidence>
<accession>A0A0R3M8V8</accession>
<comment type="caution">
    <text evidence="1">The sequence shown here is derived from an EMBL/GenBank/DDBJ whole genome shotgun (WGS) entry which is preliminary data.</text>
</comment>
<dbReference type="EMBL" id="LLYB01000132">
    <property type="protein sequence ID" value="KRR16030.1"/>
    <property type="molecule type" value="Genomic_DNA"/>
</dbReference>
<sequence length="98" mass="11174">MRAKLSRRYSVNVGDMRASSLTVFVRRRDLYFVGFCWHGCRKEFGGGLPGLLQADLVRPADNFGNRLAILFESNGENGFPIRRQIDPETRQRVIGSQQ</sequence>